<name>A0A166D7E5_9AGAM</name>
<sequence length="109" mass="12401">MKKQPSIWSFVLSFGDQGGMATKYNDGILGMGSGSRAGCSGAWGWPRGLQIRQCSPSSRHCRLPRVRQALQMRRKSTSRRRLAYRGALPSGGRRRERDHRFAAKLLYYR</sequence>
<dbReference type="AlphaFoldDB" id="A0A166D7E5"/>
<dbReference type="EMBL" id="KV417618">
    <property type="protein sequence ID" value="KZP14400.1"/>
    <property type="molecule type" value="Genomic_DNA"/>
</dbReference>
<reference evidence="1 2" key="1">
    <citation type="journal article" date="2016" name="Mol. Biol. Evol.">
        <title>Comparative Genomics of Early-Diverging Mushroom-Forming Fungi Provides Insights into the Origins of Lignocellulose Decay Capabilities.</title>
        <authorList>
            <person name="Nagy L.G."/>
            <person name="Riley R."/>
            <person name="Tritt A."/>
            <person name="Adam C."/>
            <person name="Daum C."/>
            <person name="Floudas D."/>
            <person name="Sun H."/>
            <person name="Yadav J.S."/>
            <person name="Pangilinan J."/>
            <person name="Larsson K.H."/>
            <person name="Matsuura K."/>
            <person name="Barry K."/>
            <person name="Labutti K."/>
            <person name="Kuo R."/>
            <person name="Ohm R.A."/>
            <person name="Bhattacharya S.S."/>
            <person name="Shirouzu T."/>
            <person name="Yoshinaga Y."/>
            <person name="Martin F.M."/>
            <person name="Grigoriev I.V."/>
            <person name="Hibbett D.S."/>
        </authorList>
    </citation>
    <scope>NUCLEOTIDE SEQUENCE [LARGE SCALE GENOMIC DNA]</scope>
    <source>
        <strain evidence="1 2">CBS 109695</strain>
    </source>
</reference>
<accession>A0A166D7E5</accession>
<gene>
    <name evidence="1" type="ORF">FIBSPDRAFT_108012</name>
</gene>
<evidence type="ECO:0000313" key="1">
    <source>
        <dbReference type="EMBL" id="KZP14400.1"/>
    </source>
</evidence>
<proteinExistence type="predicted"/>
<protein>
    <submittedName>
        <fullName evidence="1">Uncharacterized protein</fullName>
    </submittedName>
</protein>
<evidence type="ECO:0000313" key="2">
    <source>
        <dbReference type="Proteomes" id="UP000076532"/>
    </source>
</evidence>
<keyword evidence="2" id="KW-1185">Reference proteome</keyword>
<organism evidence="1 2">
    <name type="scientific">Athelia psychrophila</name>
    <dbReference type="NCBI Taxonomy" id="1759441"/>
    <lineage>
        <taxon>Eukaryota</taxon>
        <taxon>Fungi</taxon>
        <taxon>Dikarya</taxon>
        <taxon>Basidiomycota</taxon>
        <taxon>Agaricomycotina</taxon>
        <taxon>Agaricomycetes</taxon>
        <taxon>Agaricomycetidae</taxon>
        <taxon>Atheliales</taxon>
        <taxon>Atheliaceae</taxon>
        <taxon>Athelia</taxon>
    </lineage>
</organism>
<dbReference type="Proteomes" id="UP000076532">
    <property type="component" value="Unassembled WGS sequence"/>
</dbReference>